<dbReference type="STRING" id="1123382.SAMN02745221_01140"/>
<organism evidence="2 3">
    <name type="scientific">Thermosyntropha lipolytica DSM 11003</name>
    <dbReference type="NCBI Taxonomy" id="1123382"/>
    <lineage>
        <taxon>Bacteria</taxon>
        <taxon>Bacillati</taxon>
        <taxon>Bacillota</taxon>
        <taxon>Clostridia</taxon>
        <taxon>Eubacteriales</taxon>
        <taxon>Syntrophomonadaceae</taxon>
        <taxon>Thermosyntropha</taxon>
    </lineage>
</organism>
<evidence type="ECO:0000313" key="2">
    <source>
        <dbReference type="EMBL" id="SHG86208.1"/>
    </source>
</evidence>
<name>A0A1M5N9M7_9FIRM</name>
<sequence length="58" mass="6078">MPQKRAGGGESRQAKLSEGASELREESLRVSKARFNEGGCSFLSTNQGGTAGKKPVPV</sequence>
<dbReference type="Proteomes" id="UP000242329">
    <property type="component" value="Unassembled WGS sequence"/>
</dbReference>
<accession>A0A1M5N9M7</accession>
<dbReference type="EMBL" id="FQWY01000015">
    <property type="protein sequence ID" value="SHG86208.1"/>
    <property type="molecule type" value="Genomic_DNA"/>
</dbReference>
<dbReference type="AlphaFoldDB" id="A0A1M5N9M7"/>
<feature type="region of interest" description="Disordered" evidence="1">
    <location>
        <begin position="1"/>
        <end position="58"/>
    </location>
</feature>
<reference evidence="3" key="1">
    <citation type="submission" date="2016-11" db="EMBL/GenBank/DDBJ databases">
        <authorList>
            <person name="Varghese N."/>
            <person name="Submissions S."/>
        </authorList>
    </citation>
    <scope>NUCLEOTIDE SEQUENCE [LARGE SCALE GENOMIC DNA]</scope>
    <source>
        <strain evidence="3">DSM 11003</strain>
    </source>
</reference>
<proteinExistence type="predicted"/>
<evidence type="ECO:0000256" key="1">
    <source>
        <dbReference type="SAM" id="MobiDB-lite"/>
    </source>
</evidence>
<feature type="compositionally biased region" description="Gly residues" evidence="1">
    <location>
        <begin position="1"/>
        <end position="10"/>
    </location>
</feature>
<keyword evidence="3" id="KW-1185">Reference proteome</keyword>
<protein>
    <submittedName>
        <fullName evidence="2">Uncharacterized protein</fullName>
    </submittedName>
</protein>
<gene>
    <name evidence="2" type="ORF">SAMN02745221_01140</name>
</gene>
<evidence type="ECO:0000313" key="3">
    <source>
        <dbReference type="Proteomes" id="UP000242329"/>
    </source>
</evidence>